<dbReference type="PANTHER" id="PTHR43791">
    <property type="entry name" value="PERMEASE-RELATED"/>
    <property type="match status" value="1"/>
</dbReference>
<evidence type="ECO:0000256" key="5">
    <source>
        <dbReference type="ARBA" id="ARBA00023136"/>
    </source>
</evidence>
<feature type="transmembrane region" description="Helical" evidence="6">
    <location>
        <begin position="187"/>
        <end position="206"/>
    </location>
</feature>
<proteinExistence type="predicted"/>
<evidence type="ECO:0000313" key="8">
    <source>
        <dbReference type="EMBL" id="CAF1279427.1"/>
    </source>
</evidence>
<organism evidence="8 9">
    <name type="scientific">Rotaria sordida</name>
    <dbReference type="NCBI Taxonomy" id="392033"/>
    <lineage>
        <taxon>Eukaryota</taxon>
        <taxon>Metazoa</taxon>
        <taxon>Spiralia</taxon>
        <taxon>Gnathifera</taxon>
        <taxon>Rotifera</taxon>
        <taxon>Eurotatoria</taxon>
        <taxon>Bdelloidea</taxon>
        <taxon>Philodinida</taxon>
        <taxon>Philodinidae</taxon>
        <taxon>Rotaria</taxon>
    </lineage>
</organism>
<dbReference type="GO" id="GO:0022857">
    <property type="term" value="F:transmembrane transporter activity"/>
    <property type="evidence" value="ECO:0007669"/>
    <property type="project" value="InterPro"/>
</dbReference>
<dbReference type="Gene3D" id="1.20.1250.20">
    <property type="entry name" value="MFS general substrate transporter like domains"/>
    <property type="match status" value="2"/>
</dbReference>
<accession>A0A815CEW2</accession>
<evidence type="ECO:0000256" key="3">
    <source>
        <dbReference type="ARBA" id="ARBA00022692"/>
    </source>
</evidence>
<keyword evidence="3 6" id="KW-0812">Transmembrane</keyword>
<feature type="transmembrane region" description="Helical" evidence="6">
    <location>
        <begin position="157"/>
        <end position="175"/>
    </location>
</feature>
<dbReference type="FunFam" id="1.20.1250.20:FF:000034">
    <property type="entry name" value="MFS general substrate transporter"/>
    <property type="match status" value="1"/>
</dbReference>
<name>A0A815CEW2_9BILA</name>
<comment type="subcellular location">
    <subcellularLocation>
        <location evidence="1">Membrane</location>
        <topology evidence="1">Multi-pass membrane protein</topology>
    </subcellularLocation>
</comment>
<dbReference type="InterPro" id="IPR020846">
    <property type="entry name" value="MFS_dom"/>
</dbReference>
<feature type="domain" description="Major facilitator superfamily (MFS) profile" evidence="7">
    <location>
        <begin position="90"/>
        <end position="505"/>
    </location>
</feature>
<sequence>MKNNFDHIENRQIIEDKKRQDSFSFSTISFCDEVELTTNQANRTPKHDYNNIISSTVENREDQATTETWSDDEEMRKTKKILIRKLDFHLLPLLSITYLLSYLDRSNIANAKLGGLVEETHLSSEQYQWSLSIFFFGYVLFEVPSNIILRRWRPSRWISLIMLAWGVIAVSLAAIKNFAGLLVCRFLLGIFEAGLFPGLIYFMSLWYPRKEQAIRLGFFWSFSALAGAFGGLLAFGIGQIKSSTLSQWQLIFLIEGIPTIIVAICCFFFLPDSPEHARFLNSKERDIEIRRMNDDGGASINHSFAWSQVWSVFTDWKTFIYSIIYITGTIPLQAVTLFLPSIIHGMGNWTTVQTQLMTIPPYIIAFIAILIVSRSSDYFIERSFHLILINLFSMCGLLLLMFIEQQHVNILYMSIVFLTAGTYANVSIKVAWFNNNFASLTRRAVASAVIVSIGSIGGVISGQIYQDKQKPRYFLGNTIAFSCVALQTILIIILRFIFIYINHRRQILNDDEKQQQIQRYGGIQLIGDRHPDFRYTL</sequence>
<feature type="transmembrane region" description="Helical" evidence="6">
    <location>
        <begin position="127"/>
        <end position="145"/>
    </location>
</feature>
<evidence type="ECO:0000256" key="4">
    <source>
        <dbReference type="ARBA" id="ARBA00022989"/>
    </source>
</evidence>
<dbReference type="InterPro" id="IPR036259">
    <property type="entry name" value="MFS_trans_sf"/>
</dbReference>
<dbReference type="InterPro" id="IPR011701">
    <property type="entry name" value="MFS"/>
</dbReference>
<feature type="transmembrane region" description="Helical" evidence="6">
    <location>
        <begin position="409"/>
        <end position="432"/>
    </location>
</feature>
<protein>
    <recommendedName>
        <fullName evidence="7">Major facilitator superfamily (MFS) profile domain-containing protein</fullName>
    </recommendedName>
</protein>
<feature type="transmembrane region" description="Helical" evidence="6">
    <location>
        <begin position="478"/>
        <end position="501"/>
    </location>
</feature>
<dbReference type="PANTHER" id="PTHR43791:SF36">
    <property type="entry name" value="TRANSPORTER, PUTATIVE (AFU_ORTHOLOGUE AFUA_6G08340)-RELATED"/>
    <property type="match status" value="1"/>
</dbReference>
<dbReference type="FunFam" id="1.20.1250.20:FF:000013">
    <property type="entry name" value="MFS general substrate transporter"/>
    <property type="match status" value="1"/>
</dbReference>
<dbReference type="SUPFAM" id="SSF103473">
    <property type="entry name" value="MFS general substrate transporter"/>
    <property type="match status" value="1"/>
</dbReference>
<comment type="caution">
    <text evidence="8">The sequence shown here is derived from an EMBL/GenBank/DDBJ whole genome shotgun (WGS) entry which is preliminary data.</text>
</comment>
<dbReference type="EMBL" id="CAJNOT010002055">
    <property type="protein sequence ID" value="CAF1279427.1"/>
    <property type="molecule type" value="Genomic_DNA"/>
</dbReference>
<feature type="transmembrane region" description="Helical" evidence="6">
    <location>
        <begin position="355"/>
        <end position="372"/>
    </location>
</feature>
<keyword evidence="2" id="KW-0813">Transport</keyword>
<feature type="transmembrane region" description="Helical" evidence="6">
    <location>
        <begin position="319"/>
        <end position="343"/>
    </location>
</feature>
<dbReference type="Proteomes" id="UP000663864">
    <property type="component" value="Unassembled WGS sequence"/>
</dbReference>
<keyword evidence="4 6" id="KW-1133">Transmembrane helix</keyword>
<reference evidence="8" key="1">
    <citation type="submission" date="2021-02" db="EMBL/GenBank/DDBJ databases">
        <authorList>
            <person name="Nowell W R."/>
        </authorList>
    </citation>
    <scope>NUCLEOTIDE SEQUENCE</scope>
</reference>
<feature type="transmembrane region" description="Helical" evidence="6">
    <location>
        <begin position="218"/>
        <end position="238"/>
    </location>
</feature>
<evidence type="ECO:0000256" key="6">
    <source>
        <dbReference type="SAM" id="Phobius"/>
    </source>
</evidence>
<dbReference type="GO" id="GO:0016020">
    <property type="term" value="C:membrane"/>
    <property type="evidence" value="ECO:0007669"/>
    <property type="project" value="UniProtKB-SubCell"/>
</dbReference>
<gene>
    <name evidence="8" type="ORF">ZHD862_LOCUS26848</name>
</gene>
<evidence type="ECO:0000256" key="2">
    <source>
        <dbReference type="ARBA" id="ARBA00022448"/>
    </source>
</evidence>
<feature type="transmembrane region" description="Helical" evidence="6">
    <location>
        <begin position="444"/>
        <end position="466"/>
    </location>
</feature>
<evidence type="ECO:0000313" key="9">
    <source>
        <dbReference type="Proteomes" id="UP000663864"/>
    </source>
</evidence>
<dbReference type="AlphaFoldDB" id="A0A815CEW2"/>
<evidence type="ECO:0000259" key="7">
    <source>
        <dbReference type="PROSITE" id="PS50850"/>
    </source>
</evidence>
<dbReference type="Pfam" id="PF07690">
    <property type="entry name" value="MFS_1"/>
    <property type="match status" value="1"/>
</dbReference>
<feature type="transmembrane region" description="Helical" evidence="6">
    <location>
        <begin position="250"/>
        <end position="270"/>
    </location>
</feature>
<dbReference type="PROSITE" id="PS50850">
    <property type="entry name" value="MFS"/>
    <property type="match status" value="1"/>
</dbReference>
<keyword evidence="5 6" id="KW-0472">Membrane</keyword>
<evidence type="ECO:0000256" key="1">
    <source>
        <dbReference type="ARBA" id="ARBA00004141"/>
    </source>
</evidence>
<feature type="transmembrane region" description="Helical" evidence="6">
    <location>
        <begin position="86"/>
        <end position="103"/>
    </location>
</feature>
<feature type="transmembrane region" description="Helical" evidence="6">
    <location>
        <begin position="384"/>
        <end position="403"/>
    </location>
</feature>